<dbReference type="SMART" id="SM00028">
    <property type="entry name" value="TPR"/>
    <property type="match status" value="3"/>
</dbReference>
<reference evidence="9" key="1">
    <citation type="submission" date="2019-05" db="EMBL/GenBank/DDBJ databases">
        <authorList>
            <person name="Piombo E."/>
        </authorList>
    </citation>
    <scope>NUCLEOTIDE SEQUENCE</scope>
    <source>
        <strain evidence="9">C2S</strain>
    </source>
</reference>
<feature type="region of interest" description="Disordered" evidence="7">
    <location>
        <begin position="1"/>
        <end position="31"/>
    </location>
</feature>
<evidence type="ECO:0000256" key="6">
    <source>
        <dbReference type="PROSITE-ProRule" id="PRU00094"/>
    </source>
</evidence>
<dbReference type="Gene3D" id="1.25.40.10">
    <property type="entry name" value="Tetratricopeptide repeat domain"/>
    <property type="match status" value="1"/>
</dbReference>
<dbReference type="CDD" id="cd00202">
    <property type="entry name" value="ZnF_GATA"/>
    <property type="match status" value="1"/>
</dbReference>
<dbReference type="PROSITE" id="PS50114">
    <property type="entry name" value="GATA_ZN_FINGER_2"/>
    <property type="match status" value="1"/>
</dbReference>
<feature type="region of interest" description="Disordered" evidence="7">
    <location>
        <begin position="97"/>
        <end position="119"/>
    </location>
</feature>
<dbReference type="SMART" id="SM00401">
    <property type="entry name" value="ZnF_GATA"/>
    <property type="match status" value="1"/>
</dbReference>
<evidence type="ECO:0000256" key="3">
    <source>
        <dbReference type="ARBA" id="ARBA00022833"/>
    </source>
</evidence>
<evidence type="ECO:0000259" key="8">
    <source>
        <dbReference type="PROSITE" id="PS50114"/>
    </source>
</evidence>
<dbReference type="PANTHER" id="PTHR47172">
    <property type="entry name" value="OS01G0976800 PROTEIN"/>
    <property type="match status" value="1"/>
</dbReference>
<sequence length="1093" mass="124377">MKHRQQTLAKTAKPIRRRRDRAHHPCPVDLPESSLFPPRRCSLLPLRKSPRHIRPSIQDVQRNGLPLCEVALFQNAAIPSPLAAKPERDTHLQLMASSRNSSLRSPAASARSIRSRSTRASLKDTYEARTWRNRLRRHSKSPRTHEPTPCCTSCFIKETPMWREGPFGSHTLCNVCGLLYAKREARSRLPSDFSCHIGADYQVPSVWVNSTSKAGEETTGKYSRLFEVDGQVITVRRDRLSLVIKDPRQLRSVDDDTPKISATITITKGDITTVQNFLWTLFHKSVVEKFEFEPQAGQVTQNRGEIRVNGYDAHLAIVMQAISFLIKKPDARTESLGRYLVWNLPKHLEELKNPERDHKVDNGAKKDIGSMLFDILGQGTIIRSHWKHFVDVPWFGNAAQISTFLTWLQDPDATGHFGIYQTDWLDKVISSPSPQRALLFSMAREVGHRWLKSRENDPCEAYRSSSISGGVSEVSDKSLVTLGVDEESLLLDKAERWCRIVLQVKDEKSLWYERVGETARKVDEFDYAIAMFLKAITMPGVSWTCHRGLAQAYHQAGKLKEACESQKKALEILYDMKEPNPEDIWVTNMDLGKWHFELKEPDQATVFYEKALEAKQDDEAYYRILEANLTSQSNDRTLDLVESMSHERSTKDGISRLGSTLLLMATDEDTYERYFTSLLSLTDSRDGILGMVLNAMDEAIQLAANKELLFERSALRLYKGLALYYYGNEADKNLLTSAVTLWEECHSDAKKVIEETGTYVQWKWMWLGGQVISDIVRHYFKEATAANTEASALEKLGEIMTGHRISYDDNRVSPAESYIGAYETLQGNHTAARAHFRKNMLTAHEMLSDDTDENDADAYFVLFQCLLHTGDDINALMAFELTGPIEKTIEMRLGEIRGEDKAAAAELLDFVKEKFSTSDAAPTRYTAVLDGLQRRIHLGNGEDEKATTSEPYQRIYSLLVAKRPAAGDGDDPSHPPYEITYSDIVINWRYFCNGNCGGTWDFETDINICKYCWDTPFCQNCLPLLQQGTSKMLACDARHKWLHVPRWNLRESTGLRDGTVIMGGEIVDDRRVGGQRVKIKEWLSTIWKEWDIE</sequence>
<dbReference type="Gene3D" id="3.30.50.10">
    <property type="entry name" value="Erythroid Transcription Factor GATA-1, subunit A"/>
    <property type="match status" value="1"/>
</dbReference>
<dbReference type="GO" id="GO:0008270">
    <property type="term" value="F:zinc ion binding"/>
    <property type="evidence" value="ECO:0007669"/>
    <property type="project" value="UniProtKB-KW"/>
</dbReference>
<dbReference type="AlphaFoldDB" id="A0A9Q9U550"/>
<protein>
    <recommendedName>
        <fullName evidence="8">GATA-type domain-containing protein</fullName>
    </recommendedName>
</protein>
<dbReference type="EMBL" id="CABFJX010000013">
    <property type="protein sequence ID" value="VTT57860.1"/>
    <property type="molecule type" value="Genomic_DNA"/>
</dbReference>
<keyword evidence="3" id="KW-0862">Zinc</keyword>
<feature type="compositionally biased region" description="Basic residues" evidence="7">
    <location>
        <begin position="13"/>
        <end position="24"/>
    </location>
</feature>
<dbReference type="InterPro" id="IPR000679">
    <property type="entry name" value="Znf_GATA"/>
</dbReference>
<dbReference type="GO" id="GO:0006355">
    <property type="term" value="P:regulation of DNA-templated transcription"/>
    <property type="evidence" value="ECO:0007669"/>
    <property type="project" value="InterPro"/>
</dbReference>
<gene>
    <name evidence="9" type="ORF">C2S_3499</name>
</gene>
<feature type="domain" description="GATA-type" evidence="8">
    <location>
        <begin position="151"/>
        <end position="180"/>
    </location>
</feature>
<keyword evidence="1" id="KW-0479">Metal-binding</keyword>
<evidence type="ECO:0000256" key="5">
    <source>
        <dbReference type="ARBA" id="ARBA00023163"/>
    </source>
</evidence>
<dbReference type="GO" id="GO:0043565">
    <property type="term" value="F:sequence-specific DNA binding"/>
    <property type="evidence" value="ECO:0007669"/>
    <property type="project" value="InterPro"/>
</dbReference>
<evidence type="ECO:0000313" key="9">
    <source>
        <dbReference type="EMBL" id="VTT57860.1"/>
    </source>
</evidence>
<feature type="compositionally biased region" description="Low complexity" evidence="7">
    <location>
        <begin position="97"/>
        <end position="112"/>
    </location>
</feature>
<dbReference type="PANTHER" id="PTHR47172:SF9">
    <property type="entry name" value="GATA TRANSCRIPTION FACTOR 23"/>
    <property type="match status" value="1"/>
</dbReference>
<name>A0A9Q9U550_FUSFU</name>
<evidence type="ECO:0000256" key="1">
    <source>
        <dbReference type="ARBA" id="ARBA00022723"/>
    </source>
</evidence>
<dbReference type="Pfam" id="PF13181">
    <property type="entry name" value="TPR_8"/>
    <property type="match status" value="1"/>
</dbReference>
<evidence type="ECO:0000256" key="2">
    <source>
        <dbReference type="ARBA" id="ARBA00022771"/>
    </source>
</evidence>
<keyword evidence="4" id="KW-0805">Transcription regulation</keyword>
<dbReference type="Pfam" id="PF00320">
    <property type="entry name" value="GATA"/>
    <property type="match status" value="1"/>
</dbReference>
<evidence type="ECO:0000256" key="4">
    <source>
        <dbReference type="ARBA" id="ARBA00023015"/>
    </source>
</evidence>
<organism evidence="9 10">
    <name type="scientific">Fusarium fujikuroi</name>
    <name type="common">Bakanae and foot rot disease fungus</name>
    <name type="synonym">Gibberella fujikuroi</name>
    <dbReference type="NCBI Taxonomy" id="5127"/>
    <lineage>
        <taxon>Eukaryota</taxon>
        <taxon>Fungi</taxon>
        <taxon>Dikarya</taxon>
        <taxon>Ascomycota</taxon>
        <taxon>Pezizomycotina</taxon>
        <taxon>Sordariomycetes</taxon>
        <taxon>Hypocreomycetidae</taxon>
        <taxon>Hypocreales</taxon>
        <taxon>Nectriaceae</taxon>
        <taxon>Fusarium</taxon>
        <taxon>Fusarium fujikuroi species complex</taxon>
    </lineage>
</organism>
<dbReference type="Proteomes" id="UP000760494">
    <property type="component" value="Unassembled WGS sequence"/>
</dbReference>
<evidence type="ECO:0000256" key="7">
    <source>
        <dbReference type="SAM" id="MobiDB-lite"/>
    </source>
</evidence>
<keyword evidence="2 6" id="KW-0863">Zinc-finger</keyword>
<dbReference type="InterPro" id="IPR013088">
    <property type="entry name" value="Znf_NHR/GATA"/>
</dbReference>
<dbReference type="InterPro" id="IPR011990">
    <property type="entry name" value="TPR-like_helical_dom_sf"/>
</dbReference>
<evidence type="ECO:0000313" key="10">
    <source>
        <dbReference type="Proteomes" id="UP000760494"/>
    </source>
</evidence>
<dbReference type="SUPFAM" id="SSF57716">
    <property type="entry name" value="Glucocorticoid receptor-like (DNA-binding domain)"/>
    <property type="match status" value="1"/>
</dbReference>
<keyword evidence="5" id="KW-0804">Transcription</keyword>
<dbReference type="InterPro" id="IPR019734">
    <property type="entry name" value="TPR_rpt"/>
</dbReference>
<dbReference type="SUPFAM" id="SSF48452">
    <property type="entry name" value="TPR-like"/>
    <property type="match status" value="1"/>
</dbReference>
<proteinExistence type="predicted"/>
<comment type="caution">
    <text evidence="9">The sequence shown here is derived from an EMBL/GenBank/DDBJ whole genome shotgun (WGS) entry which is preliminary data.</text>
</comment>
<accession>A0A9Q9U550</accession>